<feature type="domain" description="Ubiquitin-like" evidence="3">
    <location>
        <begin position="10"/>
        <end position="78"/>
    </location>
</feature>
<evidence type="ECO:0000256" key="1">
    <source>
        <dbReference type="SAM" id="MobiDB-lite"/>
    </source>
</evidence>
<feature type="compositionally biased region" description="Low complexity" evidence="1">
    <location>
        <begin position="404"/>
        <end position="418"/>
    </location>
</feature>
<feature type="region of interest" description="Disordered" evidence="1">
    <location>
        <begin position="333"/>
        <end position="355"/>
    </location>
</feature>
<dbReference type="InterPro" id="IPR029071">
    <property type="entry name" value="Ubiquitin-like_domsf"/>
</dbReference>
<feature type="region of interest" description="Disordered" evidence="1">
    <location>
        <begin position="398"/>
        <end position="418"/>
    </location>
</feature>
<feature type="region of interest" description="Disordered" evidence="1">
    <location>
        <begin position="516"/>
        <end position="546"/>
    </location>
</feature>
<feature type="compositionally biased region" description="Pro residues" evidence="1">
    <location>
        <begin position="208"/>
        <end position="221"/>
    </location>
</feature>
<accession>A0AB34KFN9</accession>
<feature type="compositionally biased region" description="Low complexity" evidence="1">
    <location>
        <begin position="517"/>
        <end position="546"/>
    </location>
</feature>
<protein>
    <recommendedName>
        <fullName evidence="3">Ubiquitin-like domain-containing protein</fullName>
    </recommendedName>
</protein>
<dbReference type="CDD" id="cd17039">
    <property type="entry name" value="Ubl_ubiquitin_like"/>
    <property type="match status" value="1"/>
</dbReference>
<feature type="compositionally biased region" description="Low complexity" evidence="1">
    <location>
        <begin position="648"/>
        <end position="668"/>
    </location>
</feature>
<dbReference type="PROSITE" id="PS50053">
    <property type="entry name" value="UBIQUITIN_2"/>
    <property type="match status" value="1"/>
</dbReference>
<dbReference type="GeneID" id="96010331"/>
<keyword evidence="2" id="KW-0812">Transmembrane</keyword>
<feature type="region of interest" description="Disordered" evidence="1">
    <location>
        <begin position="647"/>
        <end position="674"/>
    </location>
</feature>
<dbReference type="Proteomes" id="UP000803884">
    <property type="component" value="Unassembled WGS sequence"/>
</dbReference>
<keyword evidence="5" id="KW-1185">Reference proteome</keyword>
<dbReference type="EMBL" id="JAAQHG020000052">
    <property type="protein sequence ID" value="KAL1582365.1"/>
    <property type="molecule type" value="Genomic_DNA"/>
</dbReference>
<evidence type="ECO:0000256" key="2">
    <source>
        <dbReference type="SAM" id="Phobius"/>
    </source>
</evidence>
<name>A0AB34KFN9_9PEZI</name>
<gene>
    <name evidence="4" type="ORF">WHR41_08889</name>
</gene>
<dbReference type="SUPFAM" id="SSF54236">
    <property type="entry name" value="Ubiquitin-like"/>
    <property type="match status" value="1"/>
</dbReference>
<sequence>MAPNDPPTEITIRVKVPPGHIAGSSADEFTLGVLPTSSHIGDLRQQIQQLLPSNPSPERQRLLYFGRALVDNEQTIASALNTSRDTSQTEYVIHLLVKGEQDANGGQTAPSRRVHSALGGGPGLLSAGLPQEQGNIPRAASQPEGAAPQGLPTLPQGPHHPPYNLQHAQHLALLQQRQAQQMHMQQQLGRQRIPPFGVPPMHTGRPLAGPPGASPLAPGQPSPQQGARSEDTVGSDQRSAEHSNDHNATGQDRASDPDIAQTQAGETGQAPRATQVPHRPVSGQGFHVQGVGPDGNRFEIHQQTLNIPFPGQPGPFGAPMPPMPSMGLPFPLPGMAQQRPTNQPQQPNAPSALDRARQNVTEMRQMVDDMRNANATEEDRTRIARLQQHIQAVNDYIDPFGVGRPNPRSRSSSPFPQRMAQSMRSSPALGLNPFIPPPRTPSNPLIPSLVPGVRQQPSSSRDVTCYLLSSPQGPQALLFSPQHGSYAGSFPGAATTGTSMPGNAPTGFRRTVHVIDPHGQPTPTPTQTAGAAHGQHGQQGAAPAADPAVAVAHQVAQQLNQAQQAQARPPPQDNALGPLQPLLAHFWLLFRVVIFAYFILGTNMGWRRPLALALIGLGFWMIRAGLFGEGGVARRWWDGIVRVEQRPRQQQRAQGEGAAAEGDQPGDQRPGQLPTPEELAQRLMHEREEALQRAPLHRIREHLRPVERAAALFVASFWPGVGEAHVRAREAEERRRAEEEVEQRRREEEERQRAIEAKKDGEKKEGEGSGDAGVAGDEKSAVEAVQADASAHDRKEPINGEGAVRLPVSTGSTEQ</sequence>
<evidence type="ECO:0000259" key="3">
    <source>
        <dbReference type="PROSITE" id="PS50053"/>
    </source>
</evidence>
<reference evidence="4 5" key="1">
    <citation type="journal article" date="2020" name="Microbiol. Resour. Announc.">
        <title>Draft Genome Sequence of a Cladosporium Species Isolated from the Mesophotic Ascidian Didemnum maculosum.</title>
        <authorList>
            <person name="Gioti A."/>
            <person name="Siaperas R."/>
            <person name="Nikolaivits E."/>
            <person name="Le Goff G."/>
            <person name="Ouazzani J."/>
            <person name="Kotoulas G."/>
            <person name="Topakas E."/>
        </authorList>
    </citation>
    <scope>NUCLEOTIDE SEQUENCE [LARGE SCALE GENOMIC DNA]</scope>
    <source>
        <strain evidence="4 5">TM138-S3</strain>
    </source>
</reference>
<feature type="region of interest" description="Disordered" evidence="1">
    <location>
        <begin position="101"/>
        <end position="164"/>
    </location>
</feature>
<feature type="compositionally biased region" description="Low complexity" evidence="1">
    <location>
        <begin position="177"/>
        <end position="192"/>
    </location>
</feature>
<keyword evidence="2" id="KW-1133">Transmembrane helix</keyword>
<feature type="region of interest" description="Disordered" evidence="1">
    <location>
        <begin position="177"/>
        <end position="296"/>
    </location>
</feature>
<organism evidence="4 5">
    <name type="scientific">Cladosporium halotolerans</name>
    <dbReference type="NCBI Taxonomy" id="1052096"/>
    <lineage>
        <taxon>Eukaryota</taxon>
        <taxon>Fungi</taxon>
        <taxon>Dikarya</taxon>
        <taxon>Ascomycota</taxon>
        <taxon>Pezizomycotina</taxon>
        <taxon>Dothideomycetes</taxon>
        <taxon>Dothideomycetidae</taxon>
        <taxon>Cladosporiales</taxon>
        <taxon>Cladosporiaceae</taxon>
        <taxon>Cladosporium</taxon>
    </lineage>
</organism>
<dbReference type="SMART" id="SM00213">
    <property type="entry name" value="UBQ"/>
    <property type="match status" value="1"/>
</dbReference>
<dbReference type="InterPro" id="IPR000626">
    <property type="entry name" value="Ubiquitin-like_dom"/>
</dbReference>
<feature type="transmembrane region" description="Helical" evidence="2">
    <location>
        <begin position="612"/>
        <end position="637"/>
    </location>
</feature>
<comment type="caution">
    <text evidence="4">The sequence shown here is derived from an EMBL/GenBank/DDBJ whole genome shotgun (WGS) entry which is preliminary data.</text>
</comment>
<feature type="region of interest" description="Disordered" evidence="1">
    <location>
        <begin position="728"/>
        <end position="815"/>
    </location>
</feature>
<keyword evidence="2" id="KW-0472">Membrane</keyword>
<feature type="compositionally biased region" description="Low complexity" evidence="1">
    <location>
        <begin position="333"/>
        <end position="350"/>
    </location>
</feature>
<proteinExistence type="predicted"/>
<dbReference type="AlphaFoldDB" id="A0AB34KFN9"/>
<dbReference type="Gene3D" id="3.10.20.90">
    <property type="entry name" value="Phosphatidylinositol 3-kinase Catalytic Subunit, Chain A, domain 1"/>
    <property type="match status" value="1"/>
</dbReference>
<dbReference type="RefSeq" id="XP_069225472.1">
    <property type="nucleotide sequence ID" value="XM_069377493.1"/>
</dbReference>
<feature type="compositionally biased region" description="Basic and acidic residues" evidence="1">
    <location>
        <begin position="728"/>
        <end position="767"/>
    </location>
</feature>
<evidence type="ECO:0000313" key="4">
    <source>
        <dbReference type="EMBL" id="KAL1582365.1"/>
    </source>
</evidence>
<feature type="transmembrane region" description="Helical" evidence="2">
    <location>
        <begin position="582"/>
        <end position="600"/>
    </location>
</feature>
<evidence type="ECO:0000313" key="5">
    <source>
        <dbReference type="Proteomes" id="UP000803884"/>
    </source>
</evidence>